<dbReference type="EMBL" id="MU858178">
    <property type="protein sequence ID" value="KAK4210321.1"/>
    <property type="molecule type" value="Genomic_DNA"/>
</dbReference>
<dbReference type="Proteomes" id="UP001301769">
    <property type="component" value="Unassembled WGS sequence"/>
</dbReference>
<dbReference type="AlphaFoldDB" id="A0AAN7B2H7"/>
<protein>
    <submittedName>
        <fullName evidence="1">Uncharacterized protein</fullName>
    </submittedName>
</protein>
<evidence type="ECO:0000313" key="1">
    <source>
        <dbReference type="EMBL" id="KAK4210321.1"/>
    </source>
</evidence>
<reference evidence="1" key="2">
    <citation type="submission" date="2023-05" db="EMBL/GenBank/DDBJ databases">
        <authorList>
            <consortium name="Lawrence Berkeley National Laboratory"/>
            <person name="Steindorff A."/>
            <person name="Hensen N."/>
            <person name="Bonometti L."/>
            <person name="Westerberg I."/>
            <person name="Brannstrom I.O."/>
            <person name="Guillou S."/>
            <person name="Cros-Aarteil S."/>
            <person name="Calhoun S."/>
            <person name="Haridas S."/>
            <person name="Kuo A."/>
            <person name="Mondo S."/>
            <person name="Pangilinan J."/>
            <person name="Riley R."/>
            <person name="Labutti K."/>
            <person name="Andreopoulos B."/>
            <person name="Lipzen A."/>
            <person name="Chen C."/>
            <person name="Yanf M."/>
            <person name="Daum C."/>
            <person name="Ng V."/>
            <person name="Clum A."/>
            <person name="Ohm R."/>
            <person name="Martin F."/>
            <person name="Silar P."/>
            <person name="Natvig D."/>
            <person name="Lalanne C."/>
            <person name="Gautier V."/>
            <person name="Ament-Velasquez S.L."/>
            <person name="Kruys A."/>
            <person name="Hutchinson M.I."/>
            <person name="Powell A.J."/>
            <person name="Barry K."/>
            <person name="Miller A.N."/>
            <person name="Grigoriev I.V."/>
            <person name="Debuchy R."/>
            <person name="Gladieux P."/>
            <person name="Thoren M.H."/>
            <person name="Johannesson H."/>
        </authorList>
    </citation>
    <scope>NUCLEOTIDE SEQUENCE</scope>
    <source>
        <strain evidence="1">PSN293</strain>
    </source>
</reference>
<organism evidence="1 2">
    <name type="scientific">Rhypophila decipiens</name>
    <dbReference type="NCBI Taxonomy" id="261697"/>
    <lineage>
        <taxon>Eukaryota</taxon>
        <taxon>Fungi</taxon>
        <taxon>Dikarya</taxon>
        <taxon>Ascomycota</taxon>
        <taxon>Pezizomycotina</taxon>
        <taxon>Sordariomycetes</taxon>
        <taxon>Sordariomycetidae</taxon>
        <taxon>Sordariales</taxon>
        <taxon>Naviculisporaceae</taxon>
        <taxon>Rhypophila</taxon>
    </lineage>
</organism>
<keyword evidence="2" id="KW-1185">Reference proteome</keyword>
<reference evidence="1" key="1">
    <citation type="journal article" date="2023" name="Mol. Phylogenet. Evol.">
        <title>Genome-scale phylogeny and comparative genomics of the fungal order Sordariales.</title>
        <authorList>
            <person name="Hensen N."/>
            <person name="Bonometti L."/>
            <person name="Westerberg I."/>
            <person name="Brannstrom I.O."/>
            <person name="Guillou S."/>
            <person name="Cros-Aarteil S."/>
            <person name="Calhoun S."/>
            <person name="Haridas S."/>
            <person name="Kuo A."/>
            <person name="Mondo S."/>
            <person name="Pangilinan J."/>
            <person name="Riley R."/>
            <person name="LaButti K."/>
            <person name="Andreopoulos B."/>
            <person name="Lipzen A."/>
            <person name="Chen C."/>
            <person name="Yan M."/>
            <person name="Daum C."/>
            <person name="Ng V."/>
            <person name="Clum A."/>
            <person name="Steindorff A."/>
            <person name="Ohm R.A."/>
            <person name="Martin F."/>
            <person name="Silar P."/>
            <person name="Natvig D.O."/>
            <person name="Lalanne C."/>
            <person name="Gautier V."/>
            <person name="Ament-Velasquez S.L."/>
            <person name="Kruys A."/>
            <person name="Hutchinson M.I."/>
            <person name="Powell A.J."/>
            <person name="Barry K."/>
            <person name="Miller A.N."/>
            <person name="Grigoriev I.V."/>
            <person name="Debuchy R."/>
            <person name="Gladieux P."/>
            <person name="Hiltunen Thoren M."/>
            <person name="Johannesson H."/>
        </authorList>
    </citation>
    <scope>NUCLEOTIDE SEQUENCE</scope>
    <source>
        <strain evidence="1">PSN293</strain>
    </source>
</reference>
<sequence>MTFLLVRRSSLPVIRGCRSYQRPGVTIGPKIDVQALEPYAPSHPTKGQMQSSPSPPIGITSAEYTQEAMTTRWQPLPNTHDGTEETRLVMIFTTRDPRARWANQEAQTPFVFVPCQLDISPCEGLSEQLGLSRTGHGKLECVGLPGDIVRAVLSGPLPLWHGTAVRDELGVSHFDDEDPWAFSRCIMADFSGMGSEEAALLSREGRLGCWASVTLTRQASGRWDLGFLIHRLVVSVDR</sequence>
<evidence type="ECO:0000313" key="2">
    <source>
        <dbReference type="Proteomes" id="UP001301769"/>
    </source>
</evidence>
<accession>A0AAN7B2H7</accession>
<proteinExistence type="predicted"/>
<comment type="caution">
    <text evidence="1">The sequence shown here is derived from an EMBL/GenBank/DDBJ whole genome shotgun (WGS) entry which is preliminary data.</text>
</comment>
<name>A0AAN7B2H7_9PEZI</name>
<gene>
    <name evidence="1" type="ORF">QBC37DRAFT_428996</name>
</gene>